<sequence length="164" mass="18361">MKFYQAILSTIFLASCISVGATKGAPEIATFGNQEGDEIMLGAAEILIAGRSYPLADCSHGEAFCRTGFFRFETTQDCAALQPKDPRLERPMIIASNYHSKTYWLFYPESPNFIIEYTIPDGVTALFFSADETRFREFAAEQNGRIDEMWAYRFPSLGPSFACS</sequence>
<keyword evidence="1" id="KW-0732">Signal</keyword>
<dbReference type="EMBL" id="JBHSDH010000002">
    <property type="protein sequence ID" value="MFC4290807.1"/>
    <property type="molecule type" value="Genomic_DNA"/>
</dbReference>
<gene>
    <name evidence="2" type="ORF">ACFOWX_00055</name>
</gene>
<comment type="caution">
    <text evidence="2">The sequence shown here is derived from an EMBL/GenBank/DDBJ whole genome shotgun (WGS) entry which is preliminary data.</text>
</comment>
<feature type="signal peptide" evidence="1">
    <location>
        <begin position="1"/>
        <end position="20"/>
    </location>
</feature>
<name>A0ABV8RBN3_9SPHN</name>
<dbReference type="Proteomes" id="UP001595887">
    <property type="component" value="Unassembled WGS sequence"/>
</dbReference>
<evidence type="ECO:0000256" key="1">
    <source>
        <dbReference type="SAM" id="SignalP"/>
    </source>
</evidence>
<accession>A0ABV8RBN3</accession>
<organism evidence="2 3">
    <name type="scientific">Sphingorhabdus arenilitoris</name>
    <dbReference type="NCBI Taxonomy" id="1490041"/>
    <lineage>
        <taxon>Bacteria</taxon>
        <taxon>Pseudomonadati</taxon>
        <taxon>Pseudomonadota</taxon>
        <taxon>Alphaproteobacteria</taxon>
        <taxon>Sphingomonadales</taxon>
        <taxon>Sphingomonadaceae</taxon>
        <taxon>Sphingorhabdus</taxon>
    </lineage>
</organism>
<evidence type="ECO:0000313" key="3">
    <source>
        <dbReference type="Proteomes" id="UP001595887"/>
    </source>
</evidence>
<proteinExistence type="predicted"/>
<dbReference type="RefSeq" id="WP_381420409.1">
    <property type="nucleotide sequence ID" value="NZ_JBHSDH010000002.1"/>
</dbReference>
<protein>
    <submittedName>
        <fullName evidence="2">Uncharacterized protein</fullName>
    </submittedName>
</protein>
<keyword evidence="3" id="KW-1185">Reference proteome</keyword>
<feature type="chain" id="PRO_5046006084" evidence="1">
    <location>
        <begin position="21"/>
        <end position="164"/>
    </location>
</feature>
<dbReference type="PROSITE" id="PS51257">
    <property type="entry name" value="PROKAR_LIPOPROTEIN"/>
    <property type="match status" value="1"/>
</dbReference>
<reference evidence="3" key="1">
    <citation type="journal article" date="2019" name="Int. J. Syst. Evol. Microbiol.">
        <title>The Global Catalogue of Microorganisms (GCM) 10K type strain sequencing project: providing services to taxonomists for standard genome sequencing and annotation.</title>
        <authorList>
            <consortium name="The Broad Institute Genomics Platform"/>
            <consortium name="The Broad Institute Genome Sequencing Center for Infectious Disease"/>
            <person name="Wu L."/>
            <person name="Ma J."/>
        </authorList>
    </citation>
    <scope>NUCLEOTIDE SEQUENCE [LARGE SCALE GENOMIC DNA]</scope>
    <source>
        <strain evidence="3">CECT 8531</strain>
    </source>
</reference>
<evidence type="ECO:0000313" key="2">
    <source>
        <dbReference type="EMBL" id="MFC4290807.1"/>
    </source>
</evidence>